<reference evidence="7" key="1">
    <citation type="journal article" date="2021" name="PeerJ">
        <title>Extensive microbial diversity within the chicken gut microbiome revealed by metagenomics and culture.</title>
        <authorList>
            <person name="Gilroy R."/>
            <person name="Ravi A."/>
            <person name="Getino M."/>
            <person name="Pursley I."/>
            <person name="Horton D.L."/>
            <person name="Alikhan N.F."/>
            <person name="Baker D."/>
            <person name="Gharbi K."/>
            <person name="Hall N."/>
            <person name="Watson M."/>
            <person name="Adriaenssens E.M."/>
            <person name="Foster-Nyarko E."/>
            <person name="Jarju S."/>
            <person name="Secka A."/>
            <person name="Antonio M."/>
            <person name="Oren A."/>
            <person name="Chaudhuri R.R."/>
            <person name="La Ragione R."/>
            <person name="Hildebrand F."/>
            <person name="Pallen M.J."/>
        </authorList>
    </citation>
    <scope>NUCLEOTIDE SEQUENCE</scope>
    <source>
        <strain evidence="7">CHK154-13316</strain>
    </source>
</reference>
<dbReference type="SMART" id="SM00448">
    <property type="entry name" value="REC"/>
    <property type="match status" value="1"/>
</dbReference>
<dbReference type="GO" id="GO:0043565">
    <property type="term" value="F:sequence-specific DNA binding"/>
    <property type="evidence" value="ECO:0007669"/>
    <property type="project" value="InterPro"/>
</dbReference>
<keyword evidence="3" id="KW-0804">Transcription</keyword>
<sequence length="451" mass="52656">MGLKHLHIQSGKLDIAECELGNFLRNKVHSLQSYASDKHTKLEVKIEFNYTSVWFDQSKISFVIEKFITNAIDHAKPETNITLLISLNHEYWEIKTPHPDNDKLTKIYKTNRHWLHRHKKELECKSAKDLLFNKLTQLCNGKITMNQENHTISLKFPVKCSQETASKHTAIRIAKNFEDEKIDILFQGTSKKRCSDKPVIVIVDSNDDFRSYLEMCLSEDYIINSFKDGSQALTNIKEEHPDLVICDTELRGMSGDELSSRLKTSCDTSIIPIILYGSPIDMNQDYKRNASLADTFLYMPFDIENLKIEISVLIKNYRFLRKSFLQKIFGEKFLETDIEEMPEEDNYQLINKVKKFILDNLDNESLKISHIASETGMSRTKFFTKWKSLTGEAPIEFMTRIRMEKARELLESRKYRIQEIPEMVGLKDVKNFRNKYKKHFGIAPSETLRNI</sequence>
<evidence type="ECO:0000313" key="8">
    <source>
        <dbReference type="Proteomes" id="UP000747074"/>
    </source>
</evidence>
<dbReference type="InterPro" id="IPR009057">
    <property type="entry name" value="Homeodomain-like_sf"/>
</dbReference>
<dbReference type="SMART" id="SM00342">
    <property type="entry name" value="HTH_ARAC"/>
    <property type="match status" value="1"/>
</dbReference>
<evidence type="ECO:0000259" key="6">
    <source>
        <dbReference type="PROSITE" id="PS50110"/>
    </source>
</evidence>
<dbReference type="Pfam" id="PF00072">
    <property type="entry name" value="Response_reg"/>
    <property type="match status" value="1"/>
</dbReference>
<name>A0A921IAE5_9BACE</name>
<dbReference type="InterPro" id="IPR018060">
    <property type="entry name" value="HTH_AraC"/>
</dbReference>
<dbReference type="GO" id="GO:0000155">
    <property type="term" value="F:phosphorelay sensor kinase activity"/>
    <property type="evidence" value="ECO:0007669"/>
    <property type="project" value="TreeGrafter"/>
</dbReference>
<comment type="caution">
    <text evidence="7">The sequence shown here is derived from an EMBL/GenBank/DDBJ whole genome shotgun (WGS) entry which is preliminary data.</text>
</comment>
<evidence type="ECO:0000313" key="7">
    <source>
        <dbReference type="EMBL" id="HJG13784.1"/>
    </source>
</evidence>
<dbReference type="Gene3D" id="3.40.50.2300">
    <property type="match status" value="1"/>
</dbReference>
<feature type="domain" description="Response regulatory" evidence="6">
    <location>
        <begin position="199"/>
        <end position="314"/>
    </location>
</feature>
<dbReference type="GO" id="GO:0003700">
    <property type="term" value="F:DNA-binding transcription factor activity"/>
    <property type="evidence" value="ECO:0007669"/>
    <property type="project" value="InterPro"/>
</dbReference>
<evidence type="ECO:0000259" key="5">
    <source>
        <dbReference type="PROSITE" id="PS01124"/>
    </source>
</evidence>
<dbReference type="PROSITE" id="PS01124">
    <property type="entry name" value="HTH_ARAC_FAMILY_2"/>
    <property type="match status" value="1"/>
</dbReference>
<protein>
    <submittedName>
        <fullName evidence="7">Helix-turn-helix domain-containing protein</fullName>
    </submittedName>
</protein>
<feature type="domain" description="HTH araC/xylS-type" evidence="5">
    <location>
        <begin position="351"/>
        <end position="450"/>
    </location>
</feature>
<feature type="modified residue" description="4-aspartylphosphate" evidence="4">
    <location>
        <position position="247"/>
    </location>
</feature>
<evidence type="ECO:0000256" key="1">
    <source>
        <dbReference type="ARBA" id="ARBA00022553"/>
    </source>
</evidence>
<dbReference type="InterPro" id="IPR011006">
    <property type="entry name" value="CheY-like_superfamily"/>
</dbReference>
<dbReference type="PANTHER" id="PTHR43547">
    <property type="entry name" value="TWO-COMPONENT HISTIDINE KINASE"/>
    <property type="match status" value="1"/>
</dbReference>
<dbReference type="PANTHER" id="PTHR43547:SF2">
    <property type="entry name" value="HYBRID SIGNAL TRANSDUCTION HISTIDINE KINASE C"/>
    <property type="match status" value="1"/>
</dbReference>
<reference evidence="7" key="2">
    <citation type="submission" date="2021-09" db="EMBL/GenBank/DDBJ databases">
        <authorList>
            <person name="Gilroy R."/>
        </authorList>
    </citation>
    <scope>NUCLEOTIDE SEQUENCE</scope>
    <source>
        <strain evidence="7">CHK154-13316</strain>
    </source>
</reference>
<evidence type="ECO:0000256" key="4">
    <source>
        <dbReference type="PROSITE-ProRule" id="PRU00169"/>
    </source>
</evidence>
<dbReference type="Proteomes" id="UP000747074">
    <property type="component" value="Unassembled WGS sequence"/>
</dbReference>
<dbReference type="Pfam" id="PF12833">
    <property type="entry name" value="HTH_18"/>
    <property type="match status" value="1"/>
</dbReference>
<keyword evidence="1 4" id="KW-0597">Phosphoprotein</keyword>
<dbReference type="AlphaFoldDB" id="A0A921IAE5"/>
<dbReference type="SUPFAM" id="SSF55874">
    <property type="entry name" value="ATPase domain of HSP90 chaperone/DNA topoisomerase II/histidine kinase"/>
    <property type="match status" value="1"/>
</dbReference>
<accession>A0A921IAE5</accession>
<evidence type="ECO:0000256" key="3">
    <source>
        <dbReference type="ARBA" id="ARBA00023163"/>
    </source>
</evidence>
<dbReference type="InterPro" id="IPR036890">
    <property type="entry name" value="HATPase_C_sf"/>
</dbReference>
<keyword evidence="2" id="KW-0805">Transcription regulation</keyword>
<dbReference type="SUPFAM" id="SSF52172">
    <property type="entry name" value="CheY-like"/>
    <property type="match status" value="1"/>
</dbReference>
<organism evidence="7 8">
    <name type="scientific">Bacteroides xylanisolvens</name>
    <dbReference type="NCBI Taxonomy" id="371601"/>
    <lineage>
        <taxon>Bacteria</taxon>
        <taxon>Pseudomonadati</taxon>
        <taxon>Bacteroidota</taxon>
        <taxon>Bacteroidia</taxon>
        <taxon>Bacteroidales</taxon>
        <taxon>Bacteroidaceae</taxon>
        <taxon>Bacteroides</taxon>
    </lineage>
</organism>
<evidence type="ECO:0000256" key="2">
    <source>
        <dbReference type="ARBA" id="ARBA00023015"/>
    </source>
</evidence>
<dbReference type="SUPFAM" id="SSF46689">
    <property type="entry name" value="Homeodomain-like"/>
    <property type="match status" value="1"/>
</dbReference>
<dbReference type="Gene3D" id="3.30.565.10">
    <property type="entry name" value="Histidine kinase-like ATPase, C-terminal domain"/>
    <property type="match status" value="1"/>
</dbReference>
<proteinExistence type="predicted"/>
<dbReference type="Gene3D" id="1.10.10.60">
    <property type="entry name" value="Homeodomain-like"/>
    <property type="match status" value="2"/>
</dbReference>
<dbReference type="CDD" id="cd00156">
    <property type="entry name" value="REC"/>
    <property type="match status" value="1"/>
</dbReference>
<dbReference type="EMBL" id="DYVL01000196">
    <property type="protein sequence ID" value="HJG13784.1"/>
    <property type="molecule type" value="Genomic_DNA"/>
</dbReference>
<dbReference type="PROSITE" id="PS50110">
    <property type="entry name" value="RESPONSE_REGULATORY"/>
    <property type="match status" value="1"/>
</dbReference>
<dbReference type="InterPro" id="IPR001789">
    <property type="entry name" value="Sig_transdc_resp-reg_receiver"/>
</dbReference>
<gene>
    <name evidence="7" type="ORF">K8V07_17885</name>
</gene>